<evidence type="ECO:0000313" key="1">
    <source>
        <dbReference type="EMBL" id="SVB16733.1"/>
    </source>
</evidence>
<gene>
    <name evidence="1" type="ORF">METZ01_LOCUS169587</name>
</gene>
<protein>
    <submittedName>
        <fullName evidence="1">Uncharacterized protein</fullName>
    </submittedName>
</protein>
<reference evidence="1" key="1">
    <citation type="submission" date="2018-05" db="EMBL/GenBank/DDBJ databases">
        <authorList>
            <person name="Lanie J.A."/>
            <person name="Ng W.-L."/>
            <person name="Kazmierczak K.M."/>
            <person name="Andrzejewski T.M."/>
            <person name="Davidsen T.M."/>
            <person name="Wayne K.J."/>
            <person name="Tettelin H."/>
            <person name="Glass J.I."/>
            <person name="Rusch D."/>
            <person name="Podicherti R."/>
            <person name="Tsui H.-C.T."/>
            <person name="Winkler M.E."/>
        </authorList>
    </citation>
    <scope>NUCLEOTIDE SEQUENCE</scope>
</reference>
<dbReference type="EMBL" id="UINC01031146">
    <property type="protein sequence ID" value="SVB16733.1"/>
    <property type="molecule type" value="Genomic_DNA"/>
</dbReference>
<proteinExistence type="predicted"/>
<sequence>MENVDSGWEKKEWVCEGTYWLDPTSPSYEKGCGWKGLGSECRHGDYCDSFVEMVCPSCEFRIVDVEFPLVGSGTVTYTWGKYGSK</sequence>
<organism evidence="1">
    <name type="scientific">marine metagenome</name>
    <dbReference type="NCBI Taxonomy" id="408172"/>
    <lineage>
        <taxon>unclassified sequences</taxon>
        <taxon>metagenomes</taxon>
        <taxon>ecological metagenomes</taxon>
    </lineage>
</organism>
<accession>A0A382BUH1</accession>
<name>A0A382BUH1_9ZZZZ</name>
<dbReference type="AlphaFoldDB" id="A0A382BUH1"/>